<dbReference type="EMBL" id="CP021376">
    <property type="protein sequence ID" value="ART79968.1"/>
    <property type="molecule type" value="Genomic_DNA"/>
</dbReference>
<evidence type="ECO:0000313" key="3">
    <source>
        <dbReference type="Proteomes" id="UP000243793"/>
    </source>
</evidence>
<reference evidence="3" key="1">
    <citation type="submission" date="2017-05" db="EMBL/GenBank/DDBJ databases">
        <authorList>
            <person name="Sung H."/>
        </authorList>
    </citation>
    <scope>NUCLEOTIDE SEQUENCE [LARGE SCALE GENOMIC DNA]</scope>
    <source>
        <strain evidence="3">AMac2203</strain>
    </source>
</reference>
<protein>
    <submittedName>
        <fullName evidence="2">Molybdopterin-binding protein</fullName>
    </submittedName>
</protein>
<name>A0A1Y0CXI6_9GAMM</name>
<organism evidence="2 3">
    <name type="scientific">Oceanisphaera avium</name>
    <dbReference type="NCBI Taxonomy" id="1903694"/>
    <lineage>
        <taxon>Bacteria</taxon>
        <taxon>Pseudomonadati</taxon>
        <taxon>Pseudomonadota</taxon>
        <taxon>Gammaproteobacteria</taxon>
        <taxon>Aeromonadales</taxon>
        <taxon>Aeromonadaceae</taxon>
        <taxon>Oceanisphaera</taxon>
    </lineage>
</organism>
<dbReference type="RefSeq" id="WP_086963839.1">
    <property type="nucleotide sequence ID" value="NZ_CP021376.1"/>
</dbReference>
<keyword evidence="1" id="KW-0732">Signal</keyword>
<evidence type="ECO:0000256" key="1">
    <source>
        <dbReference type="SAM" id="SignalP"/>
    </source>
</evidence>
<evidence type="ECO:0000313" key="2">
    <source>
        <dbReference type="EMBL" id="ART79968.1"/>
    </source>
</evidence>
<dbReference type="KEGG" id="ocm:CBP12_07255"/>
<keyword evidence="3" id="KW-1185">Reference proteome</keyword>
<dbReference type="Proteomes" id="UP000243793">
    <property type="component" value="Chromosome"/>
</dbReference>
<gene>
    <name evidence="2" type="ORF">CBP12_07255</name>
</gene>
<sequence length="166" mass="18829">MKLLAGILLLCGMGVAHALPEPIVLTMYGDIEHQGQYYPQWDFTLSELQALPQAQITTAHPWSTQPHTYSGVDLTALLASLFSDKTVSSLSLEALNGFSIALDWADIKIYQPILAWQDNNHIMTQRNQGPLWLMLPFDQVPRIKQADFIHFMVWQLRTIKVITEPK</sequence>
<dbReference type="InterPro" id="IPR036374">
    <property type="entry name" value="OxRdtase_Mopterin-bd_sf"/>
</dbReference>
<feature type="chain" id="PRO_5012643419" evidence="1">
    <location>
        <begin position="19"/>
        <end position="166"/>
    </location>
</feature>
<dbReference type="AlphaFoldDB" id="A0A1Y0CXI6"/>
<feature type="signal peptide" evidence="1">
    <location>
        <begin position="1"/>
        <end position="18"/>
    </location>
</feature>
<dbReference type="Gene3D" id="3.90.420.10">
    <property type="entry name" value="Oxidoreductase, molybdopterin-binding domain"/>
    <property type="match status" value="1"/>
</dbReference>
<proteinExistence type="predicted"/>
<dbReference type="OrthoDB" id="9798763at2"/>
<dbReference type="SUPFAM" id="SSF56524">
    <property type="entry name" value="Oxidoreductase molybdopterin-binding domain"/>
    <property type="match status" value="1"/>
</dbReference>
<accession>A0A1Y0CXI6</accession>